<reference evidence="2" key="1">
    <citation type="submission" date="2020-02" db="EMBL/GenBank/DDBJ databases">
        <authorList>
            <person name="Meier V. D."/>
        </authorList>
    </citation>
    <scope>NUCLEOTIDE SEQUENCE</scope>
    <source>
        <strain evidence="2">AVDCRST_MAG78</strain>
    </source>
</reference>
<organism evidence="2">
    <name type="scientific">uncultured Rubrobacteraceae bacterium</name>
    <dbReference type="NCBI Taxonomy" id="349277"/>
    <lineage>
        <taxon>Bacteria</taxon>
        <taxon>Bacillati</taxon>
        <taxon>Actinomycetota</taxon>
        <taxon>Rubrobacteria</taxon>
        <taxon>Rubrobacterales</taxon>
        <taxon>Rubrobacteraceae</taxon>
        <taxon>environmental samples</taxon>
    </lineage>
</organism>
<feature type="region of interest" description="Disordered" evidence="1">
    <location>
        <begin position="1"/>
        <end position="79"/>
    </location>
</feature>
<name>A0A6J4QUZ2_9ACTN</name>
<evidence type="ECO:0000256" key="1">
    <source>
        <dbReference type="SAM" id="MobiDB-lite"/>
    </source>
</evidence>
<protein>
    <submittedName>
        <fullName evidence="2">KH domain RNA binding protein YlqC</fullName>
    </submittedName>
</protein>
<feature type="compositionally biased region" description="Basic and acidic residues" evidence="1">
    <location>
        <begin position="38"/>
        <end position="72"/>
    </location>
</feature>
<feature type="non-terminal residue" evidence="2">
    <location>
        <position position="1"/>
    </location>
</feature>
<gene>
    <name evidence="2" type="ORF">AVDCRST_MAG78-3623</name>
</gene>
<accession>A0A6J4QUZ2</accession>
<feature type="non-terminal residue" evidence="2">
    <location>
        <position position="79"/>
    </location>
</feature>
<dbReference type="AlphaFoldDB" id="A0A6J4QUZ2"/>
<proteinExistence type="predicted"/>
<evidence type="ECO:0000313" key="2">
    <source>
        <dbReference type="EMBL" id="CAA9452860.1"/>
    </source>
</evidence>
<dbReference type="EMBL" id="CADCVB010000236">
    <property type="protein sequence ID" value="CAA9452860.1"/>
    <property type="molecule type" value="Genomic_DNA"/>
</dbReference>
<sequence length="79" mass="8420">APVGELASLSRPLSGGRTGEGRGGEQGDGVEGGPYFTRRPEGHGEGDRARWPHREGDSHRDEGCIRKGEQARKRGGRGL</sequence>